<proteinExistence type="predicted"/>
<dbReference type="EnsemblPlants" id="AES87563">
    <property type="protein sequence ID" value="AES87563"/>
    <property type="gene ID" value="MTR_4g030050"/>
</dbReference>
<evidence type="ECO:0000256" key="1">
    <source>
        <dbReference type="SAM" id="MobiDB-lite"/>
    </source>
</evidence>
<evidence type="ECO:0000313" key="2">
    <source>
        <dbReference type="EMBL" id="AES87563.1"/>
    </source>
</evidence>
<dbReference type="Proteomes" id="UP000002051">
    <property type="component" value="Chromosome 4"/>
</dbReference>
<dbReference type="EMBL" id="CM001220">
    <property type="protein sequence ID" value="AES87563.1"/>
    <property type="molecule type" value="Genomic_DNA"/>
</dbReference>
<organism evidence="2 4">
    <name type="scientific">Medicago truncatula</name>
    <name type="common">Barrel medic</name>
    <name type="synonym">Medicago tribuloides</name>
    <dbReference type="NCBI Taxonomy" id="3880"/>
    <lineage>
        <taxon>Eukaryota</taxon>
        <taxon>Viridiplantae</taxon>
        <taxon>Streptophyta</taxon>
        <taxon>Embryophyta</taxon>
        <taxon>Tracheophyta</taxon>
        <taxon>Spermatophyta</taxon>
        <taxon>Magnoliopsida</taxon>
        <taxon>eudicotyledons</taxon>
        <taxon>Gunneridae</taxon>
        <taxon>Pentapetalae</taxon>
        <taxon>rosids</taxon>
        <taxon>fabids</taxon>
        <taxon>Fabales</taxon>
        <taxon>Fabaceae</taxon>
        <taxon>Papilionoideae</taxon>
        <taxon>50 kb inversion clade</taxon>
        <taxon>NPAAA clade</taxon>
        <taxon>Hologalegina</taxon>
        <taxon>IRL clade</taxon>
        <taxon>Trifolieae</taxon>
        <taxon>Medicago</taxon>
    </lineage>
</organism>
<protein>
    <submittedName>
        <fullName evidence="2 3">Uncharacterized protein</fullName>
    </submittedName>
</protein>
<dbReference type="HOGENOM" id="CLU_1252290_0_0_1"/>
<accession>G7JJL7</accession>
<keyword evidence="4" id="KW-1185">Reference proteome</keyword>
<name>G7JJL7_MEDTR</name>
<sequence length="221" mass="25047">MSEVAKIEGRVRYSTFKKKIKVMITPTDSLDDLKAQLNTYFEHLGDLFGQMPCIDLGEDRDEYAWKTASYMPWLIRDDSDIRFMFRNMVEDNILYMYVRSICNCVESPCIRISSTLHKIMPKPFCRENGFCELYSKIISGFMTAHAVVAHAGQSVAPRRYGLRGPVPSADRPKNTPMRGPAPAHPTPAGMIRVPYPTYGPPGSTQPIKFMEFIPTPGFPNK</sequence>
<dbReference type="AlphaFoldDB" id="G7JJL7"/>
<evidence type="ECO:0000313" key="4">
    <source>
        <dbReference type="Proteomes" id="UP000002051"/>
    </source>
</evidence>
<reference evidence="2 4" key="1">
    <citation type="journal article" date="2011" name="Nature">
        <title>The Medicago genome provides insight into the evolution of rhizobial symbioses.</title>
        <authorList>
            <person name="Young N.D."/>
            <person name="Debelle F."/>
            <person name="Oldroyd G.E."/>
            <person name="Geurts R."/>
            <person name="Cannon S.B."/>
            <person name="Udvardi M.K."/>
            <person name="Benedito V.A."/>
            <person name="Mayer K.F."/>
            <person name="Gouzy J."/>
            <person name="Schoof H."/>
            <person name="Van de Peer Y."/>
            <person name="Proost S."/>
            <person name="Cook D.R."/>
            <person name="Meyers B.C."/>
            <person name="Spannagl M."/>
            <person name="Cheung F."/>
            <person name="De Mita S."/>
            <person name="Krishnakumar V."/>
            <person name="Gundlach H."/>
            <person name="Zhou S."/>
            <person name="Mudge J."/>
            <person name="Bharti A.K."/>
            <person name="Murray J.D."/>
            <person name="Naoumkina M.A."/>
            <person name="Rosen B."/>
            <person name="Silverstein K.A."/>
            <person name="Tang H."/>
            <person name="Rombauts S."/>
            <person name="Zhao P.X."/>
            <person name="Zhou P."/>
            <person name="Barbe V."/>
            <person name="Bardou P."/>
            <person name="Bechner M."/>
            <person name="Bellec A."/>
            <person name="Berger A."/>
            <person name="Berges H."/>
            <person name="Bidwell S."/>
            <person name="Bisseling T."/>
            <person name="Choisne N."/>
            <person name="Couloux A."/>
            <person name="Denny R."/>
            <person name="Deshpande S."/>
            <person name="Dai X."/>
            <person name="Doyle J.J."/>
            <person name="Dudez A.M."/>
            <person name="Farmer A.D."/>
            <person name="Fouteau S."/>
            <person name="Franken C."/>
            <person name="Gibelin C."/>
            <person name="Gish J."/>
            <person name="Goldstein S."/>
            <person name="Gonzalez A.J."/>
            <person name="Green P.J."/>
            <person name="Hallab A."/>
            <person name="Hartog M."/>
            <person name="Hua A."/>
            <person name="Humphray S.J."/>
            <person name="Jeong D.H."/>
            <person name="Jing Y."/>
            <person name="Jocker A."/>
            <person name="Kenton S.M."/>
            <person name="Kim D.J."/>
            <person name="Klee K."/>
            <person name="Lai H."/>
            <person name="Lang C."/>
            <person name="Lin S."/>
            <person name="Macmil S.L."/>
            <person name="Magdelenat G."/>
            <person name="Matthews L."/>
            <person name="McCorrison J."/>
            <person name="Monaghan E.L."/>
            <person name="Mun J.H."/>
            <person name="Najar F.Z."/>
            <person name="Nicholson C."/>
            <person name="Noirot C."/>
            <person name="O'Bleness M."/>
            <person name="Paule C.R."/>
            <person name="Poulain J."/>
            <person name="Prion F."/>
            <person name="Qin B."/>
            <person name="Qu C."/>
            <person name="Retzel E.F."/>
            <person name="Riddle C."/>
            <person name="Sallet E."/>
            <person name="Samain S."/>
            <person name="Samson N."/>
            <person name="Sanders I."/>
            <person name="Saurat O."/>
            <person name="Scarpelli C."/>
            <person name="Schiex T."/>
            <person name="Segurens B."/>
            <person name="Severin A.J."/>
            <person name="Sherrier D.J."/>
            <person name="Shi R."/>
            <person name="Sims S."/>
            <person name="Singer S.R."/>
            <person name="Sinharoy S."/>
            <person name="Sterck L."/>
            <person name="Viollet A."/>
            <person name="Wang B.B."/>
            <person name="Wang K."/>
            <person name="Wang M."/>
            <person name="Wang X."/>
            <person name="Warfsmann J."/>
            <person name="Weissenbach J."/>
            <person name="White D.D."/>
            <person name="White J.D."/>
            <person name="Wiley G.B."/>
            <person name="Wincker P."/>
            <person name="Xing Y."/>
            <person name="Yang L."/>
            <person name="Yao Z."/>
            <person name="Ying F."/>
            <person name="Zhai J."/>
            <person name="Zhou L."/>
            <person name="Zuber A."/>
            <person name="Denarie J."/>
            <person name="Dixon R.A."/>
            <person name="May G.D."/>
            <person name="Schwartz D.C."/>
            <person name="Rogers J."/>
            <person name="Quetier F."/>
            <person name="Town C.D."/>
            <person name="Roe B.A."/>
        </authorList>
    </citation>
    <scope>NUCLEOTIDE SEQUENCE [LARGE SCALE GENOMIC DNA]</scope>
    <source>
        <strain evidence="2">A17</strain>
        <strain evidence="3 4">cv. Jemalong A17</strain>
    </source>
</reference>
<reference evidence="2 4" key="2">
    <citation type="journal article" date="2014" name="BMC Genomics">
        <title>An improved genome release (version Mt4.0) for the model legume Medicago truncatula.</title>
        <authorList>
            <person name="Tang H."/>
            <person name="Krishnakumar V."/>
            <person name="Bidwell S."/>
            <person name="Rosen B."/>
            <person name="Chan A."/>
            <person name="Zhou S."/>
            <person name="Gentzbittel L."/>
            <person name="Childs K.L."/>
            <person name="Yandell M."/>
            <person name="Gundlach H."/>
            <person name="Mayer K.F."/>
            <person name="Schwartz D.C."/>
            <person name="Town C.D."/>
        </authorList>
    </citation>
    <scope>GENOME REANNOTATION</scope>
    <source>
        <strain evidence="3 4">cv. Jemalong A17</strain>
    </source>
</reference>
<feature type="region of interest" description="Disordered" evidence="1">
    <location>
        <begin position="160"/>
        <end position="186"/>
    </location>
</feature>
<dbReference type="PaxDb" id="3880-AES87563"/>
<evidence type="ECO:0000313" key="3">
    <source>
        <dbReference type="EnsemblPlants" id="AES87563"/>
    </source>
</evidence>
<reference evidence="3" key="3">
    <citation type="submission" date="2015-04" db="UniProtKB">
        <authorList>
            <consortium name="EnsemblPlants"/>
        </authorList>
    </citation>
    <scope>IDENTIFICATION</scope>
    <source>
        <strain evidence="3">cv. Jemalong A17</strain>
    </source>
</reference>
<gene>
    <name evidence="2" type="ordered locus">MTR_4g030050</name>
</gene>